<keyword evidence="2 3" id="KW-0808">Transferase</keyword>
<dbReference type="PRINTS" id="PR00143">
    <property type="entry name" value="CITRTSNTHASE"/>
</dbReference>
<dbReference type="InterPro" id="IPR002020">
    <property type="entry name" value="Citrate_synthase"/>
</dbReference>
<dbReference type="GO" id="GO:0046912">
    <property type="term" value="F:acyltransferase activity, acyl groups converted into alkyl on transfer"/>
    <property type="evidence" value="ECO:0007669"/>
    <property type="project" value="InterPro"/>
</dbReference>
<dbReference type="GO" id="GO:0005759">
    <property type="term" value="C:mitochondrial matrix"/>
    <property type="evidence" value="ECO:0007669"/>
    <property type="project" value="TreeGrafter"/>
</dbReference>
<evidence type="ECO:0000313" key="5">
    <source>
        <dbReference type="Proteomes" id="UP000178129"/>
    </source>
</evidence>
<comment type="similarity">
    <text evidence="1 3">Belongs to the citrate synthase family.</text>
</comment>
<accession>A0A1E1KT27</accession>
<name>A0A1E1KT27_9HELO</name>
<evidence type="ECO:0000256" key="3">
    <source>
        <dbReference type="RuleBase" id="RU000441"/>
    </source>
</evidence>
<reference evidence="5" key="1">
    <citation type="submission" date="2016-03" db="EMBL/GenBank/DDBJ databases">
        <authorList>
            <person name="Ploux O."/>
        </authorList>
    </citation>
    <scope>NUCLEOTIDE SEQUENCE [LARGE SCALE GENOMIC DNA]</scope>
    <source>
        <strain evidence="5">UK7</strain>
    </source>
</reference>
<proteinExistence type="inferred from homology"/>
<dbReference type="EMBL" id="FJUW01000021">
    <property type="protein sequence ID" value="CZT01183.1"/>
    <property type="molecule type" value="Genomic_DNA"/>
</dbReference>
<sequence length="446" mass="49352">MNLNTTDSLSITDNRTGNTYDFPIVNNSIEAVSFKQIKCSPEGRHPGDQFENGLKLFDPGFQNTACMKSQICFVDGNAGQISYRGISVPDLYLSGRPFEHVAFLLIYGHLPAADEATAFQESLVETPLPPQSVFDLIKTFPLESHPTTAIASALTAFVASQPQKIPAACGKNIYKGNMTLVDAEVPQFLQIYAILAAAVYCHLQGRQFEPPRQEYSYVENVLHMMRFLDENTGKPDSRIVNILSRHWILTADHELTNSTAAFLHAASTLSDPYSCSAVATLSGTGILHGGAMEVSHKQMEAVGDLSNVPQLIEDVKSGKKRLFGYGHRTYKVKDPRARFIHDLISEASNFSKVAKDDKGLQIALEIDRIASQDEYFVSRDLCANIDLFLSHVYNAIGLPANFILPMSLLGRNPGMIAHWREAMSDPKPRMWRPLQIYSGKVPVAED</sequence>
<dbReference type="AlphaFoldDB" id="A0A1E1KT27"/>
<dbReference type="Gene3D" id="1.10.230.10">
    <property type="entry name" value="Cytochrome P450-Terp, domain 2"/>
    <property type="match status" value="1"/>
</dbReference>
<protein>
    <recommendedName>
        <fullName evidence="3">Citrate synthase</fullName>
    </recommendedName>
</protein>
<dbReference type="InterPro" id="IPR016142">
    <property type="entry name" value="Citrate_synth-like_lrg_a-sub"/>
</dbReference>
<keyword evidence="5" id="KW-1185">Reference proteome</keyword>
<dbReference type="InParanoid" id="A0A1E1KT27"/>
<dbReference type="STRING" id="914237.A0A1E1KT27"/>
<dbReference type="GO" id="GO:0005975">
    <property type="term" value="P:carbohydrate metabolic process"/>
    <property type="evidence" value="ECO:0007669"/>
    <property type="project" value="TreeGrafter"/>
</dbReference>
<dbReference type="SUPFAM" id="SSF48256">
    <property type="entry name" value="Citrate synthase"/>
    <property type="match status" value="1"/>
</dbReference>
<organism evidence="4 5">
    <name type="scientific">Rhynchosporium graminicola</name>
    <dbReference type="NCBI Taxonomy" id="2792576"/>
    <lineage>
        <taxon>Eukaryota</taxon>
        <taxon>Fungi</taxon>
        <taxon>Dikarya</taxon>
        <taxon>Ascomycota</taxon>
        <taxon>Pezizomycotina</taxon>
        <taxon>Leotiomycetes</taxon>
        <taxon>Helotiales</taxon>
        <taxon>Ploettnerulaceae</taxon>
        <taxon>Rhynchosporium</taxon>
    </lineage>
</organism>
<dbReference type="InterPro" id="IPR016143">
    <property type="entry name" value="Citrate_synth-like_sm_a-sub"/>
</dbReference>
<dbReference type="PANTHER" id="PTHR11739">
    <property type="entry name" value="CITRATE SYNTHASE"/>
    <property type="match status" value="1"/>
</dbReference>
<dbReference type="InterPro" id="IPR036969">
    <property type="entry name" value="Citrate_synthase_sf"/>
</dbReference>
<comment type="caution">
    <text evidence="4">The sequence shown here is derived from an EMBL/GenBank/DDBJ whole genome shotgun (WGS) entry which is preliminary data.</text>
</comment>
<evidence type="ECO:0000256" key="2">
    <source>
        <dbReference type="ARBA" id="ARBA00022679"/>
    </source>
</evidence>
<evidence type="ECO:0000256" key="1">
    <source>
        <dbReference type="ARBA" id="ARBA00010566"/>
    </source>
</evidence>
<dbReference type="GO" id="GO:0006099">
    <property type="term" value="P:tricarboxylic acid cycle"/>
    <property type="evidence" value="ECO:0007669"/>
    <property type="project" value="TreeGrafter"/>
</dbReference>
<dbReference type="PANTHER" id="PTHR11739:SF4">
    <property type="entry name" value="CITRATE SYNTHASE, PEROXISOMAL"/>
    <property type="match status" value="1"/>
</dbReference>
<dbReference type="Pfam" id="PF00285">
    <property type="entry name" value="Citrate_synt"/>
    <property type="match status" value="1"/>
</dbReference>
<dbReference type="Gene3D" id="1.10.580.10">
    <property type="entry name" value="Citrate Synthase, domain 1"/>
    <property type="match status" value="1"/>
</dbReference>
<evidence type="ECO:0000313" key="4">
    <source>
        <dbReference type="EMBL" id="CZT01183.1"/>
    </source>
</evidence>
<gene>
    <name evidence="4" type="ORF">RCO7_02742</name>
</gene>
<dbReference type="Proteomes" id="UP000178129">
    <property type="component" value="Unassembled WGS sequence"/>
</dbReference>